<evidence type="ECO:0000256" key="4">
    <source>
        <dbReference type="SAM" id="MobiDB-lite"/>
    </source>
</evidence>
<feature type="region of interest" description="Disordered" evidence="4">
    <location>
        <begin position="548"/>
        <end position="569"/>
    </location>
</feature>
<keyword evidence="3" id="KW-0342">GTP-binding</keyword>
<dbReference type="Gene3D" id="2.40.30.10">
    <property type="entry name" value="Translation factors"/>
    <property type="match status" value="1"/>
</dbReference>
<dbReference type="InterPro" id="IPR005225">
    <property type="entry name" value="Small_GTP-bd"/>
</dbReference>
<dbReference type="WBParaSite" id="TREG1_2690.1">
    <property type="protein sequence ID" value="TREG1_2690.1"/>
    <property type="gene ID" value="TREG1_2690"/>
</dbReference>
<accession>A0AA85JIK5</accession>
<dbReference type="SUPFAM" id="SSF54980">
    <property type="entry name" value="EF-G C-terminal domain-like"/>
    <property type="match status" value="2"/>
</dbReference>
<evidence type="ECO:0000256" key="1">
    <source>
        <dbReference type="ARBA" id="ARBA00022741"/>
    </source>
</evidence>
<evidence type="ECO:0000259" key="5">
    <source>
        <dbReference type="PROSITE" id="PS51722"/>
    </source>
</evidence>
<dbReference type="Gene3D" id="3.30.70.240">
    <property type="match status" value="1"/>
</dbReference>
<dbReference type="Pfam" id="PF00009">
    <property type="entry name" value="GTP_EFTU"/>
    <property type="match status" value="1"/>
</dbReference>
<dbReference type="SUPFAM" id="SSF52540">
    <property type="entry name" value="P-loop containing nucleoside triphosphate hydrolases"/>
    <property type="match status" value="1"/>
</dbReference>
<dbReference type="Pfam" id="PF22042">
    <property type="entry name" value="EF-G_D2"/>
    <property type="match status" value="1"/>
</dbReference>
<dbReference type="GO" id="GO:0032543">
    <property type="term" value="P:mitochondrial translation"/>
    <property type="evidence" value="ECO:0007669"/>
    <property type="project" value="TreeGrafter"/>
</dbReference>
<dbReference type="GO" id="GO:0005525">
    <property type="term" value="F:GTP binding"/>
    <property type="evidence" value="ECO:0007669"/>
    <property type="project" value="UniProtKB-KW"/>
</dbReference>
<name>A0AA85JIK5_TRIRE</name>
<dbReference type="Gene3D" id="3.40.50.300">
    <property type="entry name" value="P-loop containing nucleotide triphosphate hydrolases"/>
    <property type="match status" value="1"/>
</dbReference>
<dbReference type="InterPro" id="IPR035649">
    <property type="entry name" value="EFG_V"/>
</dbReference>
<keyword evidence="6" id="KW-1185">Reference proteome</keyword>
<keyword evidence="2" id="KW-0648">Protein biosynthesis</keyword>
<dbReference type="PRINTS" id="PR00315">
    <property type="entry name" value="ELONGATNFCT"/>
</dbReference>
<evidence type="ECO:0000256" key="2">
    <source>
        <dbReference type="ARBA" id="ARBA00022917"/>
    </source>
</evidence>
<dbReference type="PANTHER" id="PTHR43261:SF1">
    <property type="entry name" value="RIBOSOME-RELEASING FACTOR 2, MITOCHONDRIAL"/>
    <property type="match status" value="1"/>
</dbReference>
<dbReference type="GO" id="GO:0005739">
    <property type="term" value="C:mitochondrion"/>
    <property type="evidence" value="ECO:0007669"/>
    <property type="project" value="TreeGrafter"/>
</dbReference>
<proteinExistence type="predicted"/>
<keyword evidence="1" id="KW-0547">Nucleotide-binding</keyword>
<dbReference type="GO" id="GO:0003924">
    <property type="term" value="F:GTPase activity"/>
    <property type="evidence" value="ECO:0007669"/>
    <property type="project" value="InterPro"/>
</dbReference>
<dbReference type="SUPFAM" id="SSF50447">
    <property type="entry name" value="Translation proteins"/>
    <property type="match status" value="1"/>
</dbReference>
<dbReference type="InterPro" id="IPR041095">
    <property type="entry name" value="EFG_II"/>
</dbReference>
<dbReference type="Gene3D" id="3.30.70.870">
    <property type="entry name" value="Elongation Factor G (Translational Gtpase), domain 3"/>
    <property type="match status" value="1"/>
</dbReference>
<evidence type="ECO:0000313" key="7">
    <source>
        <dbReference type="WBParaSite" id="TREG1_2690.1"/>
    </source>
</evidence>
<dbReference type="Pfam" id="PF00679">
    <property type="entry name" value="EFG_C"/>
    <property type="match status" value="1"/>
</dbReference>
<dbReference type="CDD" id="cd16262">
    <property type="entry name" value="EFG_III"/>
    <property type="match status" value="1"/>
</dbReference>
<feature type="domain" description="Tr-type G" evidence="5">
    <location>
        <begin position="71"/>
        <end position="407"/>
    </location>
</feature>
<evidence type="ECO:0000313" key="6">
    <source>
        <dbReference type="Proteomes" id="UP000050795"/>
    </source>
</evidence>
<dbReference type="Proteomes" id="UP000050795">
    <property type="component" value="Unassembled WGS sequence"/>
</dbReference>
<reference evidence="7" key="2">
    <citation type="submission" date="2023-11" db="UniProtKB">
        <authorList>
            <consortium name="WormBaseParasite"/>
        </authorList>
    </citation>
    <scope>IDENTIFICATION</scope>
</reference>
<dbReference type="InterPro" id="IPR009022">
    <property type="entry name" value="EFG_III"/>
</dbReference>
<dbReference type="InterPro" id="IPR035647">
    <property type="entry name" value="EFG_III/V"/>
</dbReference>
<dbReference type="InterPro" id="IPR009000">
    <property type="entry name" value="Transl_B-barrel_sf"/>
</dbReference>
<dbReference type="SMART" id="SM00838">
    <property type="entry name" value="EFG_C"/>
    <property type="match status" value="1"/>
</dbReference>
<dbReference type="NCBIfam" id="TIGR00231">
    <property type="entry name" value="small_GTP"/>
    <property type="match status" value="1"/>
</dbReference>
<dbReference type="CDD" id="cd03713">
    <property type="entry name" value="EFG_mtEFG_C"/>
    <property type="match status" value="1"/>
</dbReference>
<dbReference type="GO" id="GO:0032790">
    <property type="term" value="P:ribosome disassembly"/>
    <property type="evidence" value="ECO:0007669"/>
    <property type="project" value="TreeGrafter"/>
</dbReference>
<dbReference type="Pfam" id="PF14492">
    <property type="entry name" value="EFG_III"/>
    <property type="match status" value="1"/>
</dbReference>
<dbReference type="InterPro" id="IPR027417">
    <property type="entry name" value="P-loop_NTPase"/>
</dbReference>
<dbReference type="PROSITE" id="PS51722">
    <property type="entry name" value="G_TR_2"/>
    <property type="match status" value="1"/>
</dbReference>
<dbReference type="InterPro" id="IPR053905">
    <property type="entry name" value="EF-G-like_DII"/>
</dbReference>
<dbReference type="AlphaFoldDB" id="A0AA85JIK5"/>
<evidence type="ECO:0000256" key="3">
    <source>
        <dbReference type="ARBA" id="ARBA00023134"/>
    </source>
</evidence>
<sequence>MLLKKYSHLLSTSGKWLNVLFGCQIGKPTSCQHYYYCLRHIHHHHHHQQQQRVGSSNQPSKPRQGVDSCIEAIRNVGLIAHIDAGKTTTTERMLYYARRTHYLGEVDDGDTVTDCLPEERERGISIVTAAASLSWRNHTIHLLDTPGHVDFTFEVERSLTVLDSVVIILDAVKGVQTQTHTVCRQAHRYNLPCVVYINKMDRPSANVDACLYSLSNQLPTKANYVPLHYPVFSHHFDEINAPSSPVNYSRGADVKDSTKSRFVGLVDLTTMELKNWISCITPDDEYISTNLLEGINTTTSSHYLHKPNHHSKSPNEYKLNTTEVIQQALNARMRLLSELAEIDEEFANEFLQLDRPDLLIPSDIVHRSLKKAVRSSRVIPVLIGSSRNNIGIQPLLDFIVDHFPDPSRCNLPAPVVKVYEACKSQLPNTNDLMKASHNNVDKHLNILSSKLPIMLVFKICFDPYRGPLTLVRVYSGVITPGCQITNWSRYNKNGYLSDEKILNIFQLSGDSVEVLNSAGPGSIVALSGLQSTYTGDILGPVLNTSNKGKQMEVQSPTDEEVTDSGTPGESLSLLTEVCEPVVYAAIEPGSRSEIRALEHALTCMQREDPSFHVKFDEETGQWTVSGMGDLHLDVILARLKREYKVGVRMGPLLIAYKECPSVDACSSSGWNCTVGLINGSEKAVGVEIILQPKKSLHSLHKPQIIFDHHGDGKIARLRHAITEACLSALEVSGPILGSSIIGVDVHIHRIVCGRSEQIADGLKHIDNNNLNDLSLDKLSYAQLSSASLLALLKTCCIASLRDAVAKMPSWNLMEPMMDVELKLPAERGYECELSAFLGDLTNRRGEIKSVDNANDYFNRGNHDDEDDKFLGSSARYHCIHAIAPLSELANYSATVRRLSSGRAELNLRLASYHPVSGEFQAKLINQNKWSGTSV</sequence>
<reference evidence="6" key="1">
    <citation type="submission" date="2022-06" db="EMBL/GenBank/DDBJ databases">
        <authorList>
            <person name="Berger JAMES D."/>
            <person name="Berger JAMES D."/>
        </authorList>
    </citation>
    <scope>NUCLEOTIDE SEQUENCE [LARGE SCALE GENOMIC DNA]</scope>
</reference>
<dbReference type="PANTHER" id="PTHR43261">
    <property type="entry name" value="TRANSLATION ELONGATION FACTOR G-RELATED"/>
    <property type="match status" value="1"/>
</dbReference>
<organism evidence="6 7">
    <name type="scientific">Trichobilharzia regenti</name>
    <name type="common">Nasal bird schistosome</name>
    <dbReference type="NCBI Taxonomy" id="157069"/>
    <lineage>
        <taxon>Eukaryota</taxon>
        <taxon>Metazoa</taxon>
        <taxon>Spiralia</taxon>
        <taxon>Lophotrochozoa</taxon>
        <taxon>Platyhelminthes</taxon>
        <taxon>Trematoda</taxon>
        <taxon>Digenea</taxon>
        <taxon>Strigeidida</taxon>
        <taxon>Schistosomatoidea</taxon>
        <taxon>Schistosomatidae</taxon>
        <taxon>Trichobilharzia</taxon>
    </lineage>
</organism>
<dbReference type="InterPro" id="IPR000795">
    <property type="entry name" value="T_Tr_GTP-bd_dom"/>
</dbReference>
<protein>
    <recommendedName>
        <fullName evidence="5">Tr-type G domain-containing protein</fullName>
    </recommendedName>
</protein>
<dbReference type="InterPro" id="IPR000640">
    <property type="entry name" value="EFG_V-like"/>
</dbReference>